<evidence type="ECO:0000256" key="1">
    <source>
        <dbReference type="SAM" id="Phobius"/>
    </source>
</evidence>
<gene>
    <name evidence="3" type="ORF">D5R95_00885</name>
</gene>
<proteinExistence type="predicted"/>
<sequence>MLNDEPKEKIDHRAIKVWFINGLAEGIALIVVVMFFIMYVQDMFELSSLWGQLGALLVVVYTIWVAVIAPYLRLRFWRYEIRENEVDIQYGIFIKHRTLIPMTRIQHVDTEYGPVMRHFGLSTLKISTAATDHRIPALSKKRASELMGQISELARVSDEDV</sequence>
<feature type="domain" description="YdbS-like PH" evidence="2">
    <location>
        <begin position="75"/>
        <end position="149"/>
    </location>
</feature>
<keyword evidence="1" id="KW-1133">Transmembrane helix</keyword>
<dbReference type="EMBL" id="QZAB01000065">
    <property type="protein sequence ID" value="RQD91872.1"/>
    <property type="molecule type" value="Genomic_DNA"/>
</dbReference>
<evidence type="ECO:0000313" key="3">
    <source>
        <dbReference type="EMBL" id="RQD91872.1"/>
    </source>
</evidence>
<reference evidence="3 4" key="1">
    <citation type="submission" date="2018-08" db="EMBL/GenBank/DDBJ databases">
        <title>The metabolism and importance of syntrophic acetate oxidation coupled to methane or sulfide production in haloalkaline environments.</title>
        <authorList>
            <person name="Timmers P.H.A."/>
            <person name="Vavourakis C.D."/>
            <person name="Sorokin D.Y."/>
            <person name="Sinninghe Damste J.S."/>
            <person name="Muyzer G."/>
            <person name="Stams A.J.M."/>
            <person name="Plugge C.M."/>
        </authorList>
    </citation>
    <scope>NUCLEOTIDE SEQUENCE [LARGE SCALE GENOMIC DNA]</scope>
    <source>
        <strain evidence="3">MSAO_Arc3</strain>
    </source>
</reference>
<dbReference type="Pfam" id="PF03703">
    <property type="entry name" value="bPH_2"/>
    <property type="match status" value="1"/>
</dbReference>
<feature type="transmembrane region" description="Helical" evidence="1">
    <location>
        <begin position="52"/>
        <end position="72"/>
    </location>
</feature>
<protein>
    <recommendedName>
        <fullName evidence="2">YdbS-like PH domain-containing protein</fullName>
    </recommendedName>
</protein>
<keyword evidence="1" id="KW-0812">Transmembrane</keyword>
<comment type="caution">
    <text evidence="3">The sequence shown here is derived from an EMBL/GenBank/DDBJ whole genome shotgun (WGS) entry which is preliminary data.</text>
</comment>
<dbReference type="PANTHER" id="PTHR34473">
    <property type="entry name" value="UPF0699 TRANSMEMBRANE PROTEIN YDBS"/>
    <property type="match status" value="1"/>
</dbReference>
<dbReference type="AlphaFoldDB" id="A0A3R7YJR9"/>
<dbReference type="PANTHER" id="PTHR34473:SF2">
    <property type="entry name" value="UPF0699 TRANSMEMBRANE PROTEIN YDBT"/>
    <property type="match status" value="1"/>
</dbReference>
<organism evidence="3 4">
    <name type="scientific">Methanosalsum natronophilum</name>
    <dbReference type="NCBI Taxonomy" id="768733"/>
    <lineage>
        <taxon>Archaea</taxon>
        <taxon>Methanobacteriati</taxon>
        <taxon>Methanobacteriota</taxon>
        <taxon>Stenosarchaea group</taxon>
        <taxon>Methanomicrobia</taxon>
        <taxon>Methanosarcinales</taxon>
        <taxon>Methanosarcinaceae</taxon>
        <taxon>Methanosalsum</taxon>
    </lineage>
</organism>
<keyword evidence="1" id="KW-0472">Membrane</keyword>
<evidence type="ECO:0000259" key="2">
    <source>
        <dbReference type="Pfam" id="PF03703"/>
    </source>
</evidence>
<dbReference type="InterPro" id="IPR005182">
    <property type="entry name" value="YdbS-like_PH"/>
</dbReference>
<dbReference type="RefSeq" id="WP_259135756.1">
    <property type="nucleotide sequence ID" value="NZ_JANUCS010000025.1"/>
</dbReference>
<name>A0A3R7YJR9_9EURY</name>
<dbReference type="Proteomes" id="UP000284763">
    <property type="component" value="Unassembled WGS sequence"/>
</dbReference>
<evidence type="ECO:0000313" key="4">
    <source>
        <dbReference type="Proteomes" id="UP000284763"/>
    </source>
</evidence>
<accession>A0A3R7YJR9</accession>
<feature type="transmembrane region" description="Helical" evidence="1">
    <location>
        <begin position="17"/>
        <end position="40"/>
    </location>
</feature>